<keyword evidence="3" id="KW-0560">Oxidoreductase</keyword>
<dbReference type="Proteomes" id="UP000243719">
    <property type="component" value="Unassembled WGS sequence"/>
</dbReference>
<reference evidence="6" key="1">
    <citation type="submission" date="2016-09" db="EMBL/GenBank/DDBJ databases">
        <authorList>
            <person name="Varghese N."/>
            <person name="Submissions S."/>
        </authorList>
    </citation>
    <scope>NUCLEOTIDE SEQUENCE [LARGE SCALE GENOMIC DNA]</scope>
    <source>
        <strain evidence="6">JS23</strain>
    </source>
</reference>
<dbReference type="GO" id="GO:0016491">
    <property type="term" value="F:oxidoreductase activity"/>
    <property type="evidence" value="ECO:0007669"/>
    <property type="project" value="UniProtKB-KW"/>
</dbReference>
<dbReference type="PANTHER" id="PTHR42659">
    <property type="entry name" value="XANTHINE DEHYDROGENASE SUBUNIT C-RELATED"/>
    <property type="match status" value="1"/>
</dbReference>
<accession>A0A1H2PQ47</accession>
<name>A0A1H2PQ47_9BURK</name>
<dbReference type="AlphaFoldDB" id="A0A1H2PQ47"/>
<dbReference type="OrthoDB" id="9793944at2"/>
<dbReference type="InterPro" id="IPR016169">
    <property type="entry name" value="FAD-bd_PCMH_sub2"/>
</dbReference>
<sequence length="291" mass="30966">MKAARHDYAKPGVCEQAIALVAPSEGMAKFVAGSQSLGPMMNLRLAQPDMLVDLRGIAALRACQVDDATVTLGACVTHAEIEDGKVDTGTRGLMPYVARGIAYRAVRNRGTLGGSLAHADPAADWINTMCALDAEFLLAGSNGERVVPSRSWMLGAFTTALEPDEILTAVRFQRLSAAARWSYYKFNRKPGEFAEAIAVCIDDAPRGVCRAIVGAIDGPPHVIDDARALLHGTGDAALDAGLFDTRPFDTRPFDAHIAAAGIEADSYEFQVHRVALMRAAAIIRGRDGTTS</sequence>
<keyword evidence="1" id="KW-0285">Flavoprotein</keyword>
<evidence type="ECO:0000256" key="3">
    <source>
        <dbReference type="ARBA" id="ARBA00023002"/>
    </source>
</evidence>
<evidence type="ECO:0000259" key="4">
    <source>
        <dbReference type="PROSITE" id="PS51387"/>
    </source>
</evidence>
<dbReference type="GO" id="GO:0071949">
    <property type="term" value="F:FAD binding"/>
    <property type="evidence" value="ECO:0007669"/>
    <property type="project" value="InterPro"/>
</dbReference>
<keyword evidence="2" id="KW-0274">FAD</keyword>
<dbReference type="EMBL" id="FNLO01000006">
    <property type="protein sequence ID" value="SDV48851.1"/>
    <property type="molecule type" value="Genomic_DNA"/>
</dbReference>
<dbReference type="PANTHER" id="PTHR42659:SF2">
    <property type="entry name" value="XANTHINE DEHYDROGENASE SUBUNIT C-RELATED"/>
    <property type="match status" value="1"/>
</dbReference>
<gene>
    <name evidence="5" type="ORF">SAMN05216551_106114</name>
</gene>
<dbReference type="PROSITE" id="PS51387">
    <property type="entry name" value="FAD_PCMH"/>
    <property type="match status" value="1"/>
</dbReference>
<dbReference type="InterPro" id="IPR016167">
    <property type="entry name" value="FAD-bd_PCMH_sub1"/>
</dbReference>
<evidence type="ECO:0000313" key="5">
    <source>
        <dbReference type="EMBL" id="SDV48851.1"/>
    </source>
</evidence>
<dbReference type="RefSeq" id="WP_091908261.1">
    <property type="nucleotide sequence ID" value="NZ_FNLO01000006.1"/>
</dbReference>
<dbReference type="InterPro" id="IPR036318">
    <property type="entry name" value="FAD-bd_PCMH-like_sf"/>
</dbReference>
<dbReference type="InterPro" id="IPR016166">
    <property type="entry name" value="FAD-bd_PCMH"/>
</dbReference>
<evidence type="ECO:0000313" key="6">
    <source>
        <dbReference type="Proteomes" id="UP000243719"/>
    </source>
</evidence>
<keyword evidence="6" id="KW-1185">Reference proteome</keyword>
<dbReference type="InterPro" id="IPR051312">
    <property type="entry name" value="Diverse_Substr_Oxidored"/>
</dbReference>
<organism evidence="5 6">
    <name type="scientific">Chitinasiproducens palmae</name>
    <dbReference type="NCBI Taxonomy" id="1770053"/>
    <lineage>
        <taxon>Bacteria</taxon>
        <taxon>Pseudomonadati</taxon>
        <taxon>Pseudomonadota</taxon>
        <taxon>Betaproteobacteria</taxon>
        <taxon>Burkholderiales</taxon>
        <taxon>Burkholderiaceae</taxon>
        <taxon>Chitinasiproducens</taxon>
    </lineage>
</organism>
<dbReference type="STRING" id="1770053.SAMN05216551_106114"/>
<dbReference type="InterPro" id="IPR002346">
    <property type="entry name" value="Mopterin_DH_FAD-bd"/>
</dbReference>
<evidence type="ECO:0000256" key="1">
    <source>
        <dbReference type="ARBA" id="ARBA00022630"/>
    </source>
</evidence>
<feature type="domain" description="FAD-binding PCMH-type" evidence="4">
    <location>
        <begin position="1"/>
        <end position="177"/>
    </location>
</feature>
<evidence type="ECO:0000256" key="2">
    <source>
        <dbReference type="ARBA" id="ARBA00022827"/>
    </source>
</evidence>
<dbReference type="Gene3D" id="3.30.465.10">
    <property type="match status" value="1"/>
</dbReference>
<dbReference type="Gene3D" id="3.30.43.10">
    <property type="entry name" value="Uridine Diphospho-n-acetylenolpyruvylglucosamine Reductase, domain 2"/>
    <property type="match status" value="1"/>
</dbReference>
<dbReference type="SUPFAM" id="SSF56176">
    <property type="entry name" value="FAD-binding/transporter-associated domain-like"/>
    <property type="match status" value="1"/>
</dbReference>
<protein>
    <submittedName>
        <fullName evidence="5">Carbon-monoxide dehydrogenase medium subunit</fullName>
    </submittedName>
</protein>
<proteinExistence type="predicted"/>
<dbReference type="Pfam" id="PF00941">
    <property type="entry name" value="FAD_binding_5"/>
    <property type="match status" value="1"/>
</dbReference>